<evidence type="ECO:0000256" key="4">
    <source>
        <dbReference type="ARBA" id="ARBA00022679"/>
    </source>
</evidence>
<dbReference type="Proteomes" id="UP001500141">
    <property type="component" value="Unassembled WGS sequence"/>
</dbReference>
<sequence>MKSKVITEKKNLHSRNPHRFGYDFEQLILANLELKDFLKPNKFNPDSKEKTIDFSDPKAVKALNRALLVTHYGIKFWDIPKDYLCPPIPGRADYIHYIADLLAETNNQNIPEGSTVQGLDIGIGANCIYPIIGNSAYGWSFVGTDINEDSLQNCKKIIQNNPELIDAISLQKQVESRFIFKNVIEPEDRFAFTICNPPFHGSAEEAVKASSRKVSNLQNKKTTNPVLNFGGQNAELWCKGGEIAFITQMIYESVKYPENVLWFTTLVSKKENLNAIYKLLKKVGAIDVKTIDMAQGQKNSRIVAWTFLTENQQKSWKFNTFFKNSIKRLF</sequence>
<keyword evidence="1 6" id="KW-0963">Cytoplasm</keyword>
<dbReference type="PANTHER" id="PTHR13393">
    <property type="entry name" value="SAM-DEPENDENT METHYLTRANSFERASE"/>
    <property type="match status" value="1"/>
</dbReference>
<comment type="caution">
    <text evidence="7">The sequence shown here is derived from an EMBL/GenBank/DDBJ whole genome shotgun (WGS) entry which is preliminary data.</text>
</comment>
<evidence type="ECO:0000313" key="8">
    <source>
        <dbReference type="Proteomes" id="UP001500141"/>
    </source>
</evidence>
<accession>A0ABP9AAC2</accession>
<dbReference type="PIRSF" id="PIRSF029038">
    <property type="entry name" value="Mtase_YbiN_prd"/>
    <property type="match status" value="1"/>
</dbReference>
<dbReference type="InterPro" id="IPR010286">
    <property type="entry name" value="METTL16/RlmF"/>
</dbReference>
<dbReference type="RefSeq" id="WP_264542996.1">
    <property type="nucleotide sequence ID" value="NZ_BAABIP010000022.1"/>
</dbReference>
<dbReference type="Gene3D" id="3.40.50.150">
    <property type="entry name" value="Vaccinia Virus protein VP39"/>
    <property type="match status" value="1"/>
</dbReference>
<name>A0ABP9AAC2_9FLAO</name>
<dbReference type="NCBIfam" id="NF008725">
    <property type="entry name" value="PRK11727.1"/>
    <property type="match status" value="1"/>
</dbReference>
<dbReference type="InterPro" id="IPR016909">
    <property type="entry name" value="rRNA_lsu_MeTfrase_F"/>
</dbReference>
<comment type="function">
    <text evidence="6">Specifically methylates the adenine in position 1618 of 23S rRNA.</text>
</comment>
<dbReference type="HAMAP" id="MF_01848">
    <property type="entry name" value="23SrRNA_methyltr_F"/>
    <property type="match status" value="1"/>
</dbReference>
<evidence type="ECO:0000256" key="6">
    <source>
        <dbReference type="HAMAP-Rule" id="MF_01848"/>
    </source>
</evidence>
<evidence type="ECO:0000256" key="5">
    <source>
        <dbReference type="ARBA" id="ARBA00022691"/>
    </source>
</evidence>
<protein>
    <recommendedName>
        <fullName evidence="6">Ribosomal RNA large subunit methyltransferase F</fullName>
        <ecNumber evidence="6">2.1.1.181</ecNumber>
    </recommendedName>
    <alternativeName>
        <fullName evidence="6">23S rRNA mA1618 methyltransferase</fullName>
    </alternativeName>
    <alternativeName>
        <fullName evidence="6">rRNA adenine N-6-methyltransferase</fullName>
    </alternativeName>
</protein>
<dbReference type="InterPro" id="IPR029063">
    <property type="entry name" value="SAM-dependent_MTases_sf"/>
</dbReference>
<dbReference type="PANTHER" id="PTHR13393:SF0">
    <property type="entry name" value="RNA N6-ADENOSINE-METHYLTRANSFERASE METTL16"/>
    <property type="match status" value="1"/>
</dbReference>
<keyword evidence="2 6" id="KW-0698">rRNA processing</keyword>
<proteinExistence type="inferred from homology"/>
<evidence type="ECO:0000256" key="1">
    <source>
        <dbReference type="ARBA" id="ARBA00022490"/>
    </source>
</evidence>
<evidence type="ECO:0000313" key="7">
    <source>
        <dbReference type="EMBL" id="GAA4777205.1"/>
    </source>
</evidence>
<comment type="subcellular location">
    <subcellularLocation>
        <location evidence="6">Cytoplasm</location>
    </subcellularLocation>
</comment>
<comment type="similarity">
    <text evidence="6">Belongs to the methyltransferase superfamily. METTL16/RlmF family.</text>
</comment>
<comment type="catalytic activity">
    <reaction evidence="6">
        <text>adenosine(1618) in 23S rRNA + S-adenosyl-L-methionine = N(6)-methyladenosine(1618) in 23S rRNA + S-adenosyl-L-homocysteine + H(+)</text>
        <dbReference type="Rhea" id="RHEA:16497"/>
        <dbReference type="Rhea" id="RHEA-COMP:10229"/>
        <dbReference type="Rhea" id="RHEA-COMP:10231"/>
        <dbReference type="ChEBI" id="CHEBI:15378"/>
        <dbReference type="ChEBI" id="CHEBI:57856"/>
        <dbReference type="ChEBI" id="CHEBI:59789"/>
        <dbReference type="ChEBI" id="CHEBI:74411"/>
        <dbReference type="ChEBI" id="CHEBI:74449"/>
        <dbReference type="EC" id="2.1.1.181"/>
    </reaction>
</comment>
<dbReference type="EC" id="2.1.1.181" evidence="6"/>
<dbReference type="SUPFAM" id="SSF53335">
    <property type="entry name" value="S-adenosyl-L-methionine-dependent methyltransferases"/>
    <property type="match status" value="1"/>
</dbReference>
<evidence type="ECO:0000256" key="3">
    <source>
        <dbReference type="ARBA" id="ARBA00022603"/>
    </source>
</evidence>
<dbReference type="Pfam" id="PF05971">
    <property type="entry name" value="Methyltransf_10"/>
    <property type="match status" value="1"/>
</dbReference>
<evidence type="ECO:0000256" key="2">
    <source>
        <dbReference type="ARBA" id="ARBA00022552"/>
    </source>
</evidence>
<keyword evidence="5 6" id="KW-0949">S-adenosyl-L-methionine</keyword>
<reference evidence="8" key="1">
    <citation type="journal article" date="2019" name="Int. J. Syst. Evol. Microbiol.">
        <title>The Global Catalogue of Microorganisms (GCM) 10K type strain sequencing project: providing services to taxonomists for standard genome sequencing and annotation.</title>
        <authorList>
            <consortium name="The Broad Institute Genomics Platform"/>
            <consortium name="The Broad Institute Genome Sequencing Center for Infectious Disease"/>
            <person name="Wu L."/>
            <person name="Ma J."/>
        </authorList>
    </citation>
    <scope>NUCLEOTIDE SEQUENCE [LARGE SCALE GENOMIC DNA]</scope>
    <source>
        <strain evidence="8">JCM 18198</strain>
    </source>
</reference>
<keyword evidence="3 6" id="KW-0489">Methyltransferase</keyword>
<gene>
    <name evidence="6 7" type="primary">rlmF</name>
    <name evidence="7" type="ORF">GCM10023230_30520</name>
</gene>
<keyword evidence="4 6" id="KW-0808">Transferase</keyword>
<organism evidence="7 8">
    <name type="scientific">Flavobacterium hankyongi</name>
    <dbReference type="NCBI Taxonomy" id="1176532"/>
    <lineage>
        <taxon>Bacteria</taxon>
        <taxon>Pseudomonadati</taxon>
        <taxon>Bacteroidota</taxon>
        <taxon>Flavobacteriia</taxon>
        <taxon>Flavobacteriales</taxon>
        <taxon>Flavobacteriaceae</taxon>
        <taxon>Flavobacterium</taxon>
    </lineage>
</organism>
<dbReference type="EMBL" id="BAABIP010000022">
    <property type="protein sequence ID" value="GAA4777205.1"/>
    <property type="molecule type" value="Genomic_DNA"/>
</dbReference>
<keyword evidence="8" id="KW-1185">Reference proteome</keyword>